<name>A0AAC9B556_AERVE</name>
<dbReference type="InterPro" id="IPR053722">
    <property type="entry name" value="Curli_assembly_CsgC/AgfC"/>
</dbReference>
<feature type="chain" id="PRO_5042153825" description="Curli assembly protein CsgC" evidence="1">
    <location>
        <begin position="51"/>
        <end position="162"/>
    </location>
</feature>
<evidence type="ECO:0000313" key="3">
    <source>
        <dbReference type="Proteomes" id="UP000076809"/>
    </source>
</evidence>
<dbReference type="Gene3D" id="2.60.40.2420">
    <property type="match status" value="1"/>
</dbReference>
<dbReference type="AlphaFoldDB" id="A0AAC9B556"/>
<sequence>MICTFGGLRAPFLLVRTRDWLAGPCHQTTPLHRRLVMLLLWLSLSPSGWAGESEPAKEAKVIPKISLNVQQGPTGLSLAPTLQSDQSGAVTFALDLWSQGAGGRSHQRQSGGAELVANRPHGVGRLSLGLACPYQARIRLQLWQGALLLSEIDQTFECPSSP</sequence>
<evidence type="ECO:0000313" key="2">
    <source>
        <dbReference type="EMBL" id="ANB51820.1"/>
    </source>
</evidence>
<dbReference type="NCBIfam" id="NF041112">
    <property type="entry name" value="chap_CsgH_alph"/>
    <property type="match status" value="1"/>
</dbReference>
<protein>
    <recommendedName>
        <fullName evidence="4">Curli assembly protein CsgC</fullName>
    </recommendedName>
</protein>
<reference evidence="2 3" key="1">
    <citation type="journal article" date="2016" name="J. Clin. Microbiol.">
        <title>Detection and Whole-Genome Sequencing of Carbapenemase-Producing Aeromonas hydrophila Isolates from Routine Perirectal Surveillance Culture.</title>
        <authorList>
            <person name="Hughes H.Y."/>
            <person name="Conlan S.P."/>
            <person name="Lau A.F."/>
            <person name="Dekker J.P."/>
            <person name="Michelin A.V."/>
            <person name="Youn J.H."/>
            <person name="Henderson D.K."/>
            <person name="Frank K.M."/>
            <person name="Segre J.A."/>
            <person name="Palmore T.N."/>
        </authorList>
    </citation>
    <scope>NUCLEOTIDE SEQUENCE [LARGE SCALE GENOMIC DNA]</scope>
    <source>
        <strain evidence="2 3">AVNIH1</strain>
    </source>
</reference>
<gene>
    <name evidence="2" type="ORF">WM43_03620</name>
</gene>
<organism evidence="2 3">
    <name type="scientific">Aeromonas veronii</name>
    <dbReference type="NCBI Taxonomy" id="654"/>
    <lineage>
        <taxon>Bacteria</taxon>
        <taxon>Pseudomonadati</taxon>
        <taxon>Pseudomonadota</taxon>
        <taxon>Gammaproteobacteria</taxon>
        <taxon>Aeromonadales</taxon>
        <taxon>Aeromonadaceae</taxon>
        <taxon>Aeromonas</taxon>
    </lineage>
</organism>
<proteinExistence type="predicted"/>
<evidence type="ECO:0008006" key="4">
    <source>
        <dbReference type="Google" id="ProtNLM"/>
    </source>
</evidence>
<accession>A0AAC9B556</accession>
<dbReference type="InterPro" id="IPR047726">
    <property type="entry name" value="CsgH_dom"/>
</dbReference>
<keyword evidence="1" id="KW-0732">Signal</keyword>
<evidence type="ECO:0000256" key="1">
    <source>
        <dbReference type="SAM" id="SignalP"/>
    </source>
</evidence>
<dbReference type="Proteomes" id="UP000076809">
    <property type="component" value="Chromosome"/>
</dbReference>
<feature type="signal peptide" evidence="1">
    <location>
        <begin position="1"/>
        <end position="50"/>
    </location>
</feature>
<dbReference type="EMBL" id="CP014774">
    <property type="protein sequence ID" value="ANB51820.1"/>
    <property type="molecule type" value="Genomic_DNA"/>
</dbReference>